<evidence type="ECO:0000256" key="2">
    <source>
        <dbReference type="ARBA" id="ARBA00004172"/>
    </source>
</evidence>
<name>A0A8B8XJA7_BALMU</name>
<reference evidence="23" key="1">
    <citation type="submission" date="2025-08" db="UniProtKB">
        <authorList>
            <consortium name="RefSeq"/>
        </authorList>
    </citation>
    <scope>IDENTIFICATION</scope>
    <source>
        <tissue evidence="23">Epidermis and Blubber</tissue>
    </source>
</reference>
<dbReference type="AlphaFoldDB" id="A0A8B8XJA7"/>
<keyword evidence="13" id="KW-0206">Cytoskeleton</keyword>
<dbReference type="GeneID" id="118896134"/>
<feature type="compositionally biased region" description="Pro residues" evidence="19">
    <location>
        <begin position="177"/>
        <end position="187"/>
    </location>
</feature>
<keyword evidence="7" id="KW-0597">Phosphoprotein</keyword>
<keyword evidence="10" id="KW-1133">Transmembrane helix</keyword>
<evidence type="ECO:0000256" key="10">
    <source>
        <dbReference type="ARBA" id="ARBA00022989"/>
    </source>
</evidence>
<dbReference type="Gene3D" id="3.10.20.90">
    <property type="entry name" value="Phosphatidylinositol 3-kinase Catalytic Subunit, Chain A, domain 1"/>
    <property type="match status" value="1"/>
</dbReference>
<dbReference type="GO" id="GO:0036503">
    <property type="term" value="P:ERAD pathway"/>
    <property type="evidence" value="ECO:0007669"/>
    <property type="project" value="InterPro"/>
</dbReference>
<evidence type="ECO:0000256" key="20">
    <source>
        <dbReference type="SAM" id="SignalP"/>
    </source>
</evidence>
<evidence type="ECO:0000256" key="6">
    <source>
        <dbReference type="ARBA" id="ARBA00022490"/>
    </source>
</evidence>
<evidence type="ECO:0000256" key="12">
    <source>
        <dbReference type="ARBA" id="ARBA00023136"/>
    </source>
</evidence>
<evidence type="ECO:0000313" key="23">
    <source>
        <dbReference type="RefSeq" id="XP_036709838.1"/>
    </source>
</evidence>
<sequence>MNFGMPWTGRTGKLWGAVWWGLNLGESLLEGQGPDLGIGFGRTGELVKDLDLRLQKIRTWDLVMGRGTWGRSGTTGRQSSPCPRAELGYAGRGMRTVGELGWGGVRSPLKFGGLLEGEPAPHGFFVPPQLGSAAGKAGAMALTVGDEVTILFAVRACLPVLALAWASTHTAEGTDPLPQPSGTPTPTQPREAMAVTDGIRGEAPGAETPSLRHRGQAAQPEPGVGLPATPPPPDPPQEPPVLRLKFLNDSEQVARAWPHDTIGSLKRTQFPGREQHVRLIYQGQLLGDDTQSLGSLHLPPNCVLHCHVPTREGPPHPPRPPGSEPGPSGLAVGSLLLLLLWDCQIQYRPFFPLTATLGLAGFALRPSLLAFAMFRP</sequence>
<dbReference type="GO" id="GO:0045211">
    <property type="term" value="C:postsynaptic membrane"/>
    <property type="evidence" value="ECO:0007669"/>
    <property type="project" value="UniProtKB-SubCell"/>
</dbReference>
<dbReference type="SUPFAM" id="SSF54236">
    <property type="entry name" value="Ubiquitin-like"/>
    <property type="match status" value="1"/>
</dbReference>
<evidence type="ECO:0000256" key="19">
    <source>
        <dbReference type="SAM" id="MobiDB-lite"/>
    </source>
</evidence>
<feature type="signal peptide" evidence="20">
    <location>
        <begin position="1"/>
        <end position="31"/>
    </location>
</feature>
<dbReference type="FunFam" id="3.10.20.90:FF:000181">
    <property type="entry name" value="transmembrane and ubiquitin-like domain-containing protein 1"/>
    <property type="match status" value="1"/>
</dbReference>
<keyword evidence="8" id="KW-0812">Transmembrane</keyword>
<keyword evidence="22" id="KW-1185">Reference proteome</keyword>
<evidence type="ECO:0000256" key="17">
    <source>
        <dbReference type="ARBA" id="ARBA00039931"/>
    </source>
</evidence>
<evidence type="ECO:0000256" key="15">
    <source>
        <dbReference type="ARBA" id="ARBA00023257"/>
    </source>
</evidence>
<proteinExistence type="predicted"/>
<evidence type="ECO:0000256" key="7">
    <source>
        <dbReference type="ARBA" id="ARBA00022553"/>
    </source>
</evidence>
<dbReference type="RefSeq" id="XP_036709838.1">
    <property type="nucleotide sequence ID" value="XM_036853943.1"/>
</dbReference>
<evidence type="ECO:0000256" key="11">
    <source>
        <dbReference type="ARBA" id="ARBA00023018"/>
    </source>
</evidence>
<gene>
    <name evidence="23" type="primary">LOC118896134</name>
</gene>
<keyword evidence="11" id="KW-0770">Synapse</keyword>
<dbReference type="GO" id="GO:0005813">
    <property type="term" value="C:centrosome"/>
    <property type="evidence" value="ECO:0007669"/>
    <property type="project" value="UniProtKB-SubCell"/>
</dbReference>
<keyword evidence="6" id="KW-0963">Cytoplasm</keyword>
<evidence type="ECO:0000256" key="4">
    <source>
        <dbReference type="ARBA" id="ARBA00004604"/>
    </source>
</evidence>
<protein>
    <recommendedName>
        <fullName evidence="17">Transmembrane and ubiquitin-like domain-containing protein 1</fullName>
    </recommendedName>
</protein>
<dbReference type="InterPro" id="IPR000626">
    <property type="entry name" value="Ubiquitin-like_dom"/>
</dbReference>
<accession>A0A8B8XJA7</accession>
<dbReference type="Proteomes" id="UP000694857">
    <property type="component" value="Chromosome 5"/>
</dbReference>
<keyword evidence="15" id="KW-0628">Postsynaptic cell membrane</keyword>
<keyword evidence="5" id="KW-1003">Cell membrane</keyword>
<evidence type="ECO:0000256" key="14">
    <source>
        <dbReference type="ARBA" id="ARBA00023242"/>
    </source>
</evidence>
<keyword evidence="12" id="KW-0472">Membrane</keyword>
<evidence type="ECO:0000256" key="1">
    <source>
        <dbReference type="ARBA" id="ARBA00004141"/>
    </source>
</evidence>
<evidence type="ECO:0000313" key="22">
    <source>
        <dbReference type="Proteomes" id="UP000694857"/>
    </source>
</evidence>
<organism evidence="22 23">
    <name type="scientific">Balaenoptera musculus</name>
    <name type="common">Blue whale</name>
    <dbReference type="NCBI Taxonomy" id="9771"/>
    <lineage>
        <taxon>Eukaryota</taxon>
        <taxon>Metazoa</taxon>
        <taxon>Chordata</taxon>
        <taxon>Craniata</taxon>
        <taxon>Vertebrata</taxon>
        <taxon>Euteleostomi</taxon>
        <taxon>Mammalia</taxon>
        <taxon>Eutheria</taxon>
        <taxon>Laurasiatheria</taxon>
        <taxon>Artiodactyla</taxon>
        <taxon>Whippomorpha</taxon>
        <taxon>Cetacea</taxon>
        <taxon>Mysticeti</taxon>
        <taxon>Balaenopteridae</taxon>
        <taxon>Balaenoptera</taxon>
    </lineage>
</organism>
<dbReference type="PROSITE" id="PS50053">
    <property type="entry name" value="UBIQUITIN_2"/>
    <property type="match status" value="1"/>
</dbReference>
<dbReference type="KEGG" id="bmus:118896134"/>
<evidence type="ECO:0000259" key="21">
    <source>
        <dbReference type="PROSITE" id="PS50053"/>
    </source>
</evidence>
<feature type="domain" description="Ubiquitin-like" evidence="21">
    <location>
        <begin position="278"/>
        <end position="313"/>
    </location>
</feature>
<evidence type="ECO:0000256" key="8">
    <source>
        <dbReference type="ARBA" id="ARBA00022692"/>
    </source>
</evidence>
<dbReference type="GO" id="GO:0055037">
    <property type="term" value="C:recycling endosome"/>
    <property type="evidence" value="ECO:0007669"/>
    <property type="project" value="UniProtKB-SubCell"/>
</dbReference>
<evidence type="ECO:0000256" key="16">
    <source>
        <dbReference type="ARBA" id="ARBA00034100"/>
    </source>
</evidence>
<dbReference type="PANTHER" id="PTHR14557">
    <property type="entry name" value="PROTEIN C7ORF21"/>
    <property type="match status" value="1"/>
</dbReference>
<comment type="function">
    <text evidence="18">May contribute to the regulation of translation during cell-cycle progression. May contribute to the regulation of cell proliferation. May be involved in centrosome assembly. Modulates stabilization and nucleolar localization of tumor suppressor CDKN2A and enhances association between CDKN2A and NPM1.</text>
</comment>
<feature type="chain" id="PRO_5034252944" description="Transmembrane and ubiquitin-like domain-containing protein 1" evidence="20">
    <location>
        <begin position="32"/>
        <end position="376"/>
    </location>
</feature>
<feature type="region of interest" description="Disordered" evidence="19">
    <location>
        <begin position="170"/>
        <end position="239"/>
    </location>
</feature>
<dbReference type="PANTHER" id="PTHR14557:SF3">
    <property type="entry name" value="TRANSMEMBRANE AND UBIQUITIN-LIKE DOMAIN-CONTAINING PROTEIN 1"/>
    <property type="match status" value="1"/>
</dbReference>
<dbReference type="GO" id="GO:0005730">
    <property type="term" value="C:nucleolus"/>
    <property type="evidence" value="ECO:0007669"/>
    <property type="project" value="UniProtKB-SubCell"/>
</dbReference>
<evidence type="ECO:0000256" key="3">
    <source>
        <dbReference type="ARBA" id="ARBA00004300"/>
    </source>
</evidence>
<evidence type="ECO:0000256" key="18">
    <source>
        <dbReference type="ARBA" id="ARBA00056835"/>
    </source>
</evidence>
<evidence type="ECO:0000256" key="13">
    <source>
        <dbReference type="ARBA" id="ARBA00023212"/>
    </source>
</evidence>
<keyword evidence="14" id="KW-0539">Nucleus</keyword>
<dbReference type="InterPro" id="IPR029071">
    <property type="entry name" value="Ubiquitin-like_domsf"/>
</dbReference>
<comment type="subcellular location">
    <subcellularLocation>
        <location evidence="3">Cytoplasm</location>
        <location evidence="3">Cytoskeleton</location>
        <location evidence="3">Microtubule organizing center</location>
        <location evidence="3">Centrosome</location>
    </subcellularLocation>
    <subcellularLocation>
        <location evidence="1">Membrane</location>
        <topology evidence="1">Multi-pass membrane protein</topology>
    </subcellularLocation>
    <subcellularLocation>
        <location evidence="4">Nucleus</location>
        <location evidence="4">Nucleolus</location>
    </subcellularLocation>
    <subcellularLocation>
        <location evidence="16">Postsynaptic cell membrane</location>
    </subcellularLocation>
    <subcellularLocation>
        <location evidence="2">Recycling endosome</location>
    </subcellularLocation>
</comment>
<keyword evidence="20" id="KW-0732">Signal</keyword>
<dbReference type="InterPro" id="IPR040352">
    <property type="entry name" value="TMUB1/2"/>
</dbReference>
<feature type="compositionally biased region" description="Pro residues" evidence="19">
    <location>
        <begin position="228"/>
        <end position="239"/>
    </location>
</feature>
<keyword evidence="9" id="KW-0967">Endosome</keyword>
<dbReference type="OrthoDB" id="161999at2759"/>
<evidence type="ECO:0000256" key="5">
    <source>
        <dbReference type="ARBA" id="ARBA00022475"/>
    </source>
</evidence>
<evidence type="ECO:0000256" key="9">
    <source>
        <dbReference type="ARBA" id="ARBA00022753"/>
    </source>
</evidence>